<feature type="active site" description="Proton acceptor" evidence="1">
    <location>
        <position position="142"/>
    </location>
</feature>
<organism evidence="4 5">
    <name type="scientific">Fervidobacterium gondwanense DSM 13020</name>
    <dbReference type="NCBI Taxonomy" id="1121883"/>
    <lineage>
        <taxon>Bacteria</taxon>
        <taxon>Thermotogati</taxon>
        <taxon>Thermotogota</taxon>
        <taxon>Thermotogae</taxon>
        <taxon>Thermotogales</taxon>
        <taxon>Fervidobacteriaceae</taxon>
        <taxon>Fervidobacterium</taxon>
    </lineage>
</organism>
<dbReference type="InterPro" id="IPR001451">
    <property type="entry name" value="Hexapep"/>
</dbReference>
<dbReference type="InterPro" id="IPR050179">
    <property type="entry name" value="Trans_hexapeptide_repeat"/>
</dbReference>
<keyword evidence="5" id="KW-1185">Reference proteome</keyword>
<sequence length="224" mass="23678">MLRNAIVLLGGGGHCEVVLDSIRELNMFDEVMISDMPSKIGERVLDVRIEFTDEQLEEIYQSGVKFAFVTLGMVGVSHARAKLYRRLKEIGFQLPVIVSKSASVSRYSLVGAGTFIGKNAVVNAGARIGENCIINTGAIIEHDCVIEAHSHIAPGAILSGGVHVGENSFIGAGAVVLQGVRIAPHVLIGAGAVVLKDADIEGGVYVGNPARLIKINDSFAGYGR</sequence>
<name>A0A1M7RSW8_FERGO</name>
<reference evidence="5" key="1">
    <citation type="submission" date="2016-12" db="EMBL/GenBank/DDBJ databases">
        <authorList>
            <person name="Varghese N."/>
            <person name="Submissions S."/>
        </authorList>
    </citation>
    <scope>NUCLEOTIDE SEQUENCE [LARGE SCALE GENOMIC DNA]</scope>
    <source>
        <strain evidence="5">DSM 13020</strain>
    </source>
</reference>
<feature type="binding site" evidence="2">
    <location>
        <position position="151"/>
    </location>
    <ligand>
        <name>acetyl-CoA</name>
        <dbReference type="ChEBI" id="CHEBI:57288"/>
    </ligand>
</feature>
<dbReference type="Pfam" id="PF00132">
    <property type="entry name" value="Hexapep"/>
    <property type="match status" value="2"/>
</dbReference>
<dbReference type="EMBL" id="FRDJ01000001">
    <property type="protein sequence ID" value="SHN49226.1"/>
    <property type="molecule type" value="Genomic_DNA"/>
</dbReference>
<dbReference type="PANTHER" id="PTHR43300:SF7">
    <property type="entry name" value="UDP-N-ACETYLBACILLOSAMINE N-ACETYLTRANSFERASE"/>
    <property type="match status" value="1"/>
</dbReference>
<accession>A0A1M7RSW8</accession>
<dbReference type="Proteomes" id="UP000184207">
    <property type="component" value="Unassembled WGS sequence"/>
</dbReference>
<dbReference type="PANTHER" id="PTHR43300">
    <property type="entry name" value="ACETYLTRANSFERASE"/>
    <property type="match status" value="1"/>
</dbReference>
<evidence type="ECO:0000256" key="1">
    <source>
        <dbReference type="PIRSR" id="PIRSR620019-1"/>
    </source>
</evidence>
<dbReference type="CDD" id="cd03360">
    <property type="entry name" value="LbH_AT_putative"/>
    <property type="match status" value="1"/>
</dbReference>
<evidence type="ECO:0000313" key="5">
    <source>
        <dbReference type="Proteomes" id="UP000184207"/>
    </source>
</evidence>
<dbReference type="Gene3D" id="2.160.10.10">
    <property type="entry name" value="Hexapeptide repeat proteins"/>
    <property type="match status" value="1"/>
</dbReference>
<feature type="domain" description="PglD N-terminal" evidence="3">
    <location>
        <begin position="6"/>
        <end position="86"/>
    </location>
</feature>
<gene>
    <name evidence="4" type="ORF">SAMN02745226_00108</name>
</gene>
<keyword evidence="4" id="KW-0808">Transferase</keyword>
<dbReference type="InterPro" id="IPR020019">
    <property type="entry name" value="AcTrfase_PglD-like"/>
</dbReference>
<protein>
    <submittedName>
        <fullName evidence="4">Sugar O-acyltransferase, sialic acid O-acetyltransferase NeuD family</fullName>
    </submittedName>
</protein>
<evidence type="ECO:0000256" key="2">
    <source>
        <dbReference type="PIRSR" id="PIRSR620019-2"/>
    </source>
</evidence>
<dbReference type="InterPro" id="IPR041561">
    <property type="entry name" value="PglD_N"/>
</dbReference>
<evidence type="ECO:0000259" key="3">
    <source>
        <dbReference type="Pfam" id="PF17836"/>
    </source>
</evidence>
<evidence type="ECO:0000313" key="4">
    <source>
        <dbReference type="EMBL" id="SHN49226.1"/>
    </source>
</evidence>
<proteinExistence type="predicted"/>
<dbReference type="GO" id="GO:0016746">
    <property type="term" value="F:acyltransferase activity"/>
    <property type="evidence" value="ECO:0007669"/>
    <property type="project" value="UniProtKB-KW"/>
</dbReference>
<dbReference type="RefSeq" id="WP_072757820.1">
    <property type="nucleotide sequence ID" value="NZ_FRDJ01000001.1"/>
</dbReference>
<feature type="binding site" evidence="2">
    <location>
        <position position="75"/>
    </location>
    <ligand>
        <name>substrate</name>
    </ligand>
</feature>
<dbReference type="Gene3D" id="3.40.50.20">
    <property type="match status" value="1"/>
</dbReference>
<dbReference type="AlphaFoldDB" id="A0A1M7RSW8"/>
<dbReference type="InterPro" id="IPR011004">
    <property type="entry name" value="Trimer_LpxA-like_sf"/>
</dbReference>
<dbReference type="SUPFAM" id="SSF51161">
    <property type="entry name" value="Trimeric LpxA-like enzymes"/>
    <property type="match status" value="1"/>
</dbReference>
<feature type="site" description="Increases basicity of active site His" evidence="1">
    <location>
        <position position="143"/>
    </location>
</feature>
<keyword evidence="4" id="KW-0012">Acyltransferase</keyword>
<dbReference type="NCBIfam" id="TIGR03570">
    <property type="entry name" value="NeuD_NnaD"/>
    <property type="match status" value="1"/>
</dbReference>
<dbReference type="STRING" id="1121883.SAMN02745226_00108"/>
<dbReference type="Pfam" id="PF17836">
    <property type="entry name" value="PglD_N"/>
    <property type="match status" value="1"/>
</dbReference>